<dbReference type="InterPro" id="IPR017900">
    <property type="entry name" value="4Fe4S_Fe_S_CS"/>
</dbReference>
<evidence type="ECO:0000259" key="8">
    <source>
        <dbReference type="PROSITE" id="PS51379"/>
    </source>
</evidence>
<dbReference type="InterPro" id="IPR037171">
    <property type="entry name" value="NagB/RpiA_transferase-like"/>
</dbReference>
<keyword evidence="3" id="KW-0479">Metal-binding</keyword>
<dbReference type="Proteomes" id="UP001559623">
    <property type="component" value="Unassembled WGS sequence"/>
</dbReference>
<evidence type="ECO:0000313" key="9">
    <source>
        <dbReference type="EMBL" id="MEX5285249.1"/>
    </source>
</evidence>
<reference evidence="9 10" key="1">
    <citation type="submission" date="2023-04" db="EMBL/GenBank/DDBJ databases">
        <title>Genome Sequence of Selenomonas sputigena ATCC 33150.</title>
        <authorList>
            <person name="Miller D.P."/>
            <person name="Anvari S."/>
            <person name="Polson S.W."/>
            <person name="Macdonald M."/>
            <person name="Mcdowell J.V."/>
        </authorList>
    </citation>
    <scope>NUCLEOTIDE SEQUENCE [LARGE SCALE GENOMIC DNA]</scope>
    <source>
        <strain evidence="9 10">ATCC 33150</strain>
    </source>
</reference>
<evidence type="ECO:0000256" key="6">
    <source>
        <dbReference type="ARBA" id="ARBA00023004"/>
    </source>
</evidence>
<dbReference type="SUPFAM" id="SSF100950">
    <property type="entry name" value="NagB/RpiA/CoA transferase-like"/>
    <property type="match status" value="1"/>
</dbReference>
<dbReference type="Gene3D" id="3.40.50.10420">
    <property type="entry name" value="NagB/RpiA/CoA transferase-like"/>
    <property type="match status" value="1"/>
</dbReference>
<accession>A0ABV3X4Y2</accession>
<organism evidence="9 10">
    <name type="scientific">Selenomonas sputigena</name>
    <dbReference type="NCBI Taxonomy" id="69823"/>
    <lineage>
        <taxon>Bacteria</taxon>
        <taxon>Bacillati</taxon>
        <taxon>Bacillota</taxon>
        <taxon>Negativicutes</taxon>
        <taxon>Selenomonadales</taxon>
        <taxon>Selenomonadaceae</taxon>
        <taxon>Selenomonas</taxon>
    </lineage>
</organism>
<dbReference type="InterPro" id="IPR004452">
    <property type="entry name" value="LutB/LldF"/>
</dbReference>
<evidence type="ECO:0000256" key="4">
    <source>
        <dbReference type="ARBA" id="ARBA00022737"/>
    </source>
</evidence>
<dbReference type="InterPro" id="IPR004017">
    <property type="entry name" value="Cys_rich_dom"/>
</dbReference>
<keyword evidence="2" id="KW-0004">4Fe-4S</keyword>
<dbReference type="InterPro" id="IPR024185">
    <property type="entry name" value="FTHF_cligase-like_sf"/>
</dbReference>
<name>A0ABV3X4Y2_9FIRM</name>
<dbReference type="Pfam" id="PF02754">
    <property type="entry name" value="CCG"/>
    <property type="match status" value="2"/>
</dbReference>
<keyword evidence="1" id="KW-0813">Transport</keyword>
<keyword evidence="7" id="KW-0411">Iron-sulfur</keyword>
<keyword evidence="5" id="KW-0249">Electron transport</keyword>
<dbReference type="PROSITE" id="PS51379">
    <property type="entry name" value="4FE4S_FER_2"/>
    <property type="match status" value="2"/>
</dbReference>
<feature type="domain" description="4Fe-4S ferredoxin-type" evidence="8">
    <location>
        <begin position="355"/>
        <end position="383"/>
    </location>
</feature>
<keyword evidence="6" id="KW-0408">Iron</keyword>
<evidence type="ECO:0000256" key="2">
    <source>
        <dbReference type="ARBA" id="ARBA00022485"/>
    </source>
</evidence>
<dbReference type="NCBIfam" id="NF045670">
    <property type="entry name" value="quin_L_LdhH"/>
    <property type="match status" value="1"/>
</dbReference>
<dbReference type="InterPro" id="IPR009051">
    <property type="entry name" value="Helical_ferredxn"/>
</dbReference>
<sequence>MARNLRKEIDEKLHDPILRGALGKFAEQYPGARLKSYEGYDIEALREDLRAMKHDAVQHIDQLADQFEASVRERGGVVYRAKDGQAVKDYLLKICKENNVKRIVKSKSMASEEIRLNEDIEAHGIHIRETDLGEWMLSVAGQHPSHMVMPAIHLNREQCAGFFSKELKKDIPSDIPFMVQTARQVLREEFMQADLGFTGANFGVAENGATGLVTNEGNARIATTLPRINVVLIGYEKLIPKVEDISKILRLLPRNGTCQKATSYETFISGPTPVIYKKDGKWVEEDRKLYVILLDNGRLEAARDPKLNEVYQCVRCASCLNVCPIWTLVGGNVYGHIYSGGIGAILTGLLDNGLKDFSKFSDLCIGCRKCVQICPGKIPIPDIIDELRSRNVKEHGMPFAEKTVFQNILTNRKIFHTLLRIGAKAQKPMQSGKFIRHLPLFFAKMTDNRSLPAIADKPFRDRAKELEKANPQNPKMRAVFFSGCNMDFVFPDSAENAVRVLQDAGVAVFFPQDQSCCGKPAMGMGDRDTGRKLAKKNIEAILALNPDVIFSACPTCTETLEKTYVEIFEGDSSMLAKVKTFASKVREFTSLVAEIYEKEGRLMPAAAGGQKVTYHDSCHIRRGLGIYKEPRALLEATPGVDFVEMKDADHCCGMAGAFGMKYVEISMPLLEKKVNNIKDTGAQVCAVACPACMMQIGGGLDKQAPNIKVKHVADILAENIAARGSRA</sequence>
<dbReference type="InterPro" id="IPR054704">
    <property type="entry name" value="Quin_L_LdhH-like"/>
</dbReference>
<dbReference type="Gene3D" id="1.10.1060.10">
    <property type="entry name" value="Alpha-helical ferredoxin"/>
    <property type="match status" value="1"/>
</dbReference>
<dbReference type="EMBL" id="JARVLH010000003">
    <property type="protein sequence ID" value="MEX5285249.1"/>
    <property type="molecule type" value="Genomic_DNA"/>
</dbReference>
<comment type="caution">
    <text evidence="9">The sequence shown here is derived from an EMBL/GenBank/DDBJ whole genome shotgun (WGS) entry which is preliminary data.</text>
</comment>
<dbReference type="RefSeq" id="WP_368846975.1">
    <property type="nucleotide sequence ID" value="NZ_CP194411.1"/>
</dbReference>
<proteinExistence type="predicted"/>
<evidence type="ECO:0000256" key="5">
    <source>
        <dbReference type="ARBA" id="ARBA00022982"/>
    </source>
</evidence>
<keyword evidence="4" id="KW-0677">Repeat</keyword>
<dbReference type="InterPro" id="IPR003741">
    <property type="entry name" value="LUD_dom"/>
</dbReference>
<dbReference type="PANTHER" id="PTHR47153">
    <property type="entry name" value="LACTATE UTILIZATION PROTEIN B"/>
    <property type="match status" value="1"/>
</dbReference>
<dbReference type="InterPro" id="IPR017896">
    <property type="entry name" value="4Fe4S_Fe-S-bd"/>
</dbReference>
<evidence type="ECO:0000313" key="10">
    <source>
        <dbReference type="Proteomes" id="UP001559623"/>
    </source>
</evidence>
<evidence type="ECO:0000256" key="1">
    <source>
        <dbReference type="ARBA" id="ARBA00022448"/>
    </source>
</evidence>
<dbReference type="PANTHER" id="PTHR47153:SF2">
    <property type="entry name" value="LACTATE UTILIZATION PROTEIN B"/>
    <property type="match status" value="1"/>
</dbReference>
<dbReference type="SUPFAM" id="SSF46548">
    <property type="entry name" value="alpha-helical ferredoxin"/>
    <property type="match status" value="1"/>
</dbReference>
<protein>
    <submittedName>
        <fullName evidence="9">LUD domain-containing protein</fullName>
    </submittedName>
</protein>
<dbReference type="Pfam" id="PF13183">
    <property type="entry name" value="Fer4_8"/>
    <property type="match status" value="1"/>
</dbReference>
<dbReference type="Pfam" id="PF02589">
    <property type="entry name" value="LUD_dom"/>
    <property type="match status" value="1"/>
</dbReference>
<dbReference type="PROSITE" id="PS00198">
    <property type="entry name" value="4FE4S_FER_1"/>
    <property type="match status" value="1"/>
</dbReference>
<keyword evidence="10" id="KW-1185">Reference proteome</keyword>
<gene>
    <name evidence="9" type="ORF">QCO44_06290</name>
</gene>
<evidence type="ECO:0000256" key="3">
    <source>
        <dbReference type="ARBA" id="ARBA00022723"/>
    </source>
</evidence>
<feature type="domain" description="4Fe-4S ferredoxin-type" evidence="8">
    <location>
        <begin position="303"/>
        <end position="331"/>
    </location>
</feature>
<evidence type="ECO:0000256" key="7">
    <source>
        <dbReference type="ARBA" id="ARBA00023014"/>
    </source>
</evidence>